<dbReference type="Proteomes" id="UP000016638">
    <property type="component" value="Unassembled WGS sequence"/>
</dbReference>
<feature type="transmembrane region" description="Helical" evidence="1">
    <location>
        <begin position="67"/>
        <end position="86"/>
    </location>
</feature>
<reference evidence="2 3" key="1">
    <citation type="submission" date="2013-08" db="EMBL/GenBank/DDBJ databases">
        <authorList>
            <person name="Durkin A.S."/>
            <person name="Haft D.R."/>
            <person name="McCorrison J."/>
            <person name="Torralba M."/>
            <person name="Gillis M."/>
            <person name="Haft D.H."/>
            <person name="Methe B."/>
            <person name="Sutton G."/>
            <person name="Nelson K.E."/>
        </authorList>
    </citation>
    <scope>NUCLEOTIDE SEQUENCE [LARGE SCALE GENOMIC DNA]</scope>
    <source>
        <strain evidence="2 3">F0195</strain>
    </source>
</reference>
<proteinExistence type="predicted"/>
<keyword evidence="1" id="KW-0472">Membrane</keyword>
<evidence type="ECO:0000256" key="1">
    <source>
        <dbReference type="SAM" id="Phobius"/>
    </source>
</evidence>
<feature type="transmembrane region" description="Helical" evidence="1">
    <location>
        <begin position="348"/>
        <end position="370"/>
    </location>
</feature>
<keyword evidence="1" id="KW-1133">Transmembrane helix</keyword>
<keyword evidence="1" id="KW-0812">Transmembrane</keyword>
<sequence length="375" mass="42249">MDEIDCGTNRETIANMCRRFRRSMYDTSSLVDWQQWHRERNWILTGSKDRSFSWPIFGSLVVQEPGYLALVLTAVGILGVFLRFAVQLCKDIPPLRFLWEFFRPALEFDASGGKAMATILTALLMGALVILLLSLPVMHTGRELCRRHCKLSGPSRFCKWEDLEHYNKTWLQVSGACSGFLLGYALMAIVGVLRTNVFGAASMTFLGAFHFWLLLPTGTLKRLLELKFVPLRGLLAGLLSVLLVALLGSLGNYQVIPEVVTADLLSKALSLYKDLFLLLPLTLIYDVLGCVQQFRTNREMAQRIPLIRRIDTFSDKHPSALGEDSSQAGGKILPRRTYSDWFKGDMRWAIIEICIPLVAIFIFYCVGSVIPYPAV</sequence>
<feature type="transmembrane region" description="Helical" evidence="1">
    <location>
        <begin position="275"/>
        <end position="294"/>
    </location>
</feature>
<feature type="transmembrane region" description="Helical" evidence="1">
    <location>
        <begin position="115"/>
        <end position="138"/>
    </location>
</feature>
<feature type="transmembrane region" description="Helical" evidence="1">
    <location>
        <begin position="197"/>
        <end position="215"/>
    </location>
</feature>
<comment type="caution">
    <text evidence="2">The sequence shown here is derived from an EMBL/GenBank/DDBJ whole genome shotgun (WGS) entry which is preliminary data.</text>
</comment>
<evidence type="ECO:0000313" key="2">
    <source>
        <dbReference type="EMBL" id="ERL07695.1"/>
    </source>
</evidence>
<accession>U2TMN6</accession>
<keyword evidence="3" id="KW-1185">Reference proteome</keyword>
<gene>
    <name evidence="2" type="ORF">HMPREF1316_2319</name>
</gene>
<feature type="transmembrane region" description="Helical" evidence="1">
    <location>
        <begin position="235"/>
        <end position="255"/>
    </location>
</feature>
<dbReference type="EMBL" id="AWEZ01000054">
    <property type="protein sequence ID" value="ERL07695.1"/>
    <property type="molecule type" value="Genomic_DNA"/>
</dbReference>
<dbReference type="PATRIC" id="fig|1125712.3.peg.1555"/>
<name>U2TMN6_9ACTN</name>
<dbReference type="RefSeq" id="WP_021726440.1">
    <property type="nucleotide sequence ID" value="NZ_AWEZ01000054.1"/>
</dbReference>
<dbReference type="AlphaFoldDB" id="U2TMN6"/>
<feature type="transmembrane region" description="Helical" evidence="1">
    <location>
        <begin position="169"/>
        <end position="191"/>
    </location>
</feature>
<protein>
    <submittedName>
        <fullName evidence="2">Putative membrane protein</fullName>
    </submittedName>
</protein>
<organism evidence="2 3">
    <name type="scientific">Olsenella profusa F0195</name>
    <dbReference type="NCBI Taxonomy" id="1125712"/>
    <lineage>
        <taxon>Bacteria</taxon>
        <taxon>Bacillati</taxon>
        <taxon>Actinomycetota</taxon>
        <taxon>Coriobacteriia</taxon>
        <taxon>Coriobacteriales</taxon>
        <taxon>Atopobiaceae</taxon>
        <taxon>Olsenella</taxon>
    </lineage>
</organism>
<evidence type="ECO:0000313" key="3">
    <source>
        <dbReference type="Proteomes" id="UP000016638"/>
    </source>
</evidence>